<evidence type="ECO:0000313" key="2">
    <source>
        <dbReference type="Proteomes" id="UP001592530"/>
    </source>
</evidence>
<reference evidence="1 2" key="1">
    <citation type="submission" date="2024-09" db="EMBL/GenBank/DDBJ databases">
        <authorList>
            <person name="Lee S.D."/>
        </authorList>
    </citation>
    <scope>NUCLEOTIDE SEQUENCE [LARGE SCALE GENOMIC DNA]</scope>
    <source>
        <strain evidence="1 2">N1-3</strain>
    </source>
</reference>
<dbReference type="EMBL" id="JBHEZY010000021">
    <property type="protein sequence ID" value="MFC1435700.1"/>
    <property type="molecule type" value="Genomic_DNA"/>
</dbReference>
<sequence length="59" mass="6486">MRPGQCGDDPCIRLTPGDRVEVDPHVGDSTRAEIEHARWLGLPVRFTHPAADPGREANL</sequence>
<proteinExistence type="predicted"/>
<dbReference type="RefSeq" id="WP_380559154.1">
    <property type="nucleotide sequence ID" value="NZ_JBHEZY010000021.1"/>
</dbReference>
<organism evidence="1 2">
    <name type="scientific">Streptacidiphilus alkalitolerans</name>
    <dbReference type="NCBI Taxonomy" id="3342712"/>
    <lineage>
        <taxon>Bacteria</taxon>
        <taxon>Bacillati</taxon>
        <taxon>Actinomycetota</taxon>
        <taxon>Actinomycetes</taxon>
        <taxon>Kitasatosporales</taxon>
        <taxon>Streptomycetaceae</taxon>
        <taxon>Streptacidiphilus</taxon>
    </lineage>
</organism>
<evidence type="ECO:0000313" key="1">
    <source>
        <dbReference type="EMBL" id="MFC1435700.1"/>
    </source>
</evidence>
<protein>
    <submittedName>
        <fullName evidence="1">Uncharacterized protein</fullName>
    </submittedName>
</protein>
<accession>A0ABV6XBS3</accession>
<gene>
    <name evidence="1" type="ORF">ACEZDB_34205</name>
</gene>
<dbReference type="Proteomes" id="UP001592530">
    <property type="component" value="Unassembled WGS sequence"/>
</dbReference>
<name>A0ABV6XBS3_9ACTN</name>
<comment type="caution">
    <text evidence="1">The sequence shown here is derived from an EMBL/GenBank/DDBJ whole genome shotgun (WGS) entry which is preliminary data.</text>
</comment>